<evidence type="ECO:0000313" key="1">
    <source>
        <dbReference type="EMBL" id="SMC72604.1"/>
    </source>
</evidence>
<dbReference type="RefSeq" id="WP_084061753.1">
    <property type="nucleotide sequence ID" value="NZ_FWXO01000004.1"/>
</dbReference>
<dbReference type="EMBL" id="FWXO01000004">
    <property type="protein sequence ID" value="SMC72604.1"/>
    <property type="molecule type" value="Genomic_DNA"/>
</dbReference>
<sequence>MKAYFVLFVFVCISCSGSQKIVSPTPKSRALDALVEKAKFEVTSDQASPLLTSSMAAISNSGLLGNGNSAGNINLIGNPNYLKVEGDTISADLPYYGERQMGGGYNSNAGIKFKAVPQNYSLTKNETNQQYQINFQISGEGAENFTISLVLFPNWKSSLQINSSQRTPIRYSGEVQALKEK</sequence>
<organism evidence="1 2">
    <name type="scientific">Cellulophaga tyrosinoxydans</name>
    <dbReference type="NCBI Taxonomy" id="504486"/>
    <lineage>
        <taxon>Bacteria</taxon>
        <taxon>Pseudomonadati</taxon>
        <taxon>Bacteroidota</taxon>
        <taxon>Flavobacteriia</taxon>
        <taxon>Flavobacteriales</taxon>
        <taxon>Flavobacteriaceae</taxon>
        <taxon>Cellulophaga</taxon>
    </lineage>
</organism>
<accession>A0A1W2BI65</accession>
<gene>
    <name evidence="1" type="ORF">SAMN05660703_2422</name>
</gene>
<dbReference type="OrthoDB" id="1448121at2"/>
<evidence type="ECO:0000313" key="2">
    <source>
        <dbReference type="Proteomes" id="UP000192360"/>
    </source>
</evidence>
<dbReference type="Proteomes" id="UP000192360">
    <property type="component" value="Unassembled WGS sequence"/>
</dbReference>
<keyword evidence="2" id="KW-1185">Reference proteome</keyword>
<dbReference type="Pfam" id="PF14059">
    <property type="entry name" value="DUF4251"/>
    <property type="match status" value="1"/>
</dbReference>
<dbReference type="AlphaFoldDB" id="A0A1W2BI65"/>
<dbReference type="STRING" id="504486.SAMN05660703_2422"/>
<evidence type="ECO:0008006" key="3">
    <source>
        <dbReference type="Google" id="ProtNLM"/>
    </source>
</evidence>
<dbReference type="Gene3D" id="2.40.128.410">
    <property type="match status" value="1"/>
</dbReference>
<proteinExistence type="predicted"/>
<protein>
    <recommendedName>
        <fullName evidence="3">DUF4251 domain-containing protein</fullName>
    </recommendedName>
</protein>
<name>A0A1W2BI65_9FLAO</name>
<reference evidence="2" key="1">
    <citation type="submission" date="2017-04" db="EMBL/GenBank/DDBJ databases">
        <authorList>
            <person name="Varghese N."/>
            <person name="Submissions S."/>
        </authorList>
    </citation>
    <scope>NUCLEOTIDE SEQUENCE [LARGE SCALE GENOMIC DNA]</scope>
    <source>
        <strain evidence="2">DSM 21164</strain>
    </source>
</reference>
<dbReference type="InterPro" id="IPR025347">
    <property type="entry name" value="DUF4251"/>
</dbReference>